<dbReference type="Gene3D" id="1.25.40.10">
    <property type="entry name" value="Tetratricopeptide repeat domain"/>
    <property type="match status" value="4"/>
</dbReference>
<keyword evidence="5" id="KW-1185">Reference proteome</keyword>
<dbReference type="Pfam" id="PF13041">
    <property type="entry name" value="PPR_2"/>
    <property type="match status" value="1"/>
</dbReference>
<feature type="compositionally biased region" description="Low complexity" evidence="3">
    <location>
        <begin position="52"/>
        <end position="66"/>
    </location>
</feature>
<evidence type="ECO:0000256" key="3">
    <source>
        <dbReference type="SAM" id="MobiDB-lite"/>
    </source>
</evidence>
<evidence type="ECO:0000313" key="4">
    <source>
        <dbReference type="EMBL" id="KAK1740160.1"/>
    </source>
</evidence>
<dbReference type="EMBL" id="JATAAI010000016">
    <property type="protein sequence ID" value="KAK1740160.1"/>
    <property type="molecule type" value="Genomic_DNA"/>
</dbReference>
<dbReference type="NCBIfam" id="TIGR00756">
    <property type="entry name" value="PPR"/>
    <property type="match status" value="1"/>
</dbReference>
<dbReference type="PANTHER" id="PTHR47942:SF63">
    <property type="entry name" value="PENTATRICOPEPTIDE REPEAT-CONTAINING PROTEIN"/>
    <property type="match status" value="1"/>
</dbReference>
<gene>
    <name evidence="4" type="ORF">QTG54_009110</name>
</gene>
<feature type="compositionally biased region" description="Basic and acidic residues" evidence="3">
    <location>
        <begin position="200"/>
        <end position="225"/>
    </location>
</feature>
<dbReference type="PANTHER" id="PTHR47942">
    <property type="entry name" value="TETRATRICOPEPTIDE REPEAT (TPR)-LIKE SUPERFAMILY PROTEIN-RELATED"/>
    <property type="match status" value="1"/>
</dbReference>
<dbReference type="InterPro" id="IPR002885">
    <property type="entry name" value="PPR_rpt"/>
</dbReference>
<evidence type="ECO:0000313" key="5">
    <source>
        <dbReference type="Proteomes" id="UP001224775"/>
    </source>
</evidence>
<sequence length="1073" mass="120240">MSSTTRLLAINSNNLRRGVLHRRCLFNQQHSTTHGRCSQQGAQWSSHHNRSRFSTSSTLSRHFSSLPASNDADDNERQHNTIRTTDTIVLPKLNLLSALESNPFQATKTPSKKDDATIEKVTDGTAEQAQTAEKKAKPSLEELLKVDLFSQSWSGPDTERYRSSRYSQTYQRDDRSQTSYQRENRSQTYQRDGRSQTYQRENRSQYQRENRNTSLHSFERNDRRPLRNSNPLGSSTPTYAPTYAAAAAPPSAEKSKLDSILQESNKLLQSLTNNNGSSTLQLMDFDSVMTKLSRFNSEIESEANDNIDERVFRRGSLKREAADKCIELLQNLERNYDCILQHARPSDDVAPDDVLPETKHSQLMPSASSYNHVLHTLAHSGKGQRVAAEASATLDRMLDRCRKYLEMAKDLSLPLPPPEPTIITFNSVIHAIAKSGAGSSGYLAEEVFSKMEDWHSQCRVQNESDQNRSFYKGVAPDPRTLAVVLDAWANRDGVKGFAPERAESILNMAINRRRAYVKSVRGEDSDSSYLDSEVESDSFIDYDDDIIEEEYVDEELATGEDDVQQSAEAELEVKEEATDDSEAEYLQSKESCGPFLRPNTVAFNTCINTWATCGRGRMAAVRTQELLSQMEAISESGELDLPDTIDADGDIDSDESSFVDHSLRPNARSYSMVMKAWANVAKMERWSSEDAAEQCEDILNRMELRGASDVSVRPNLVAYVTTITAWSRTKAAHAPSRAEHILNRMIDLYYDGNDVELPSLEGDVEHAKHDAPFNAVITAYARSSDPNAAERAFAVLERLEVSPIAPTVFTYNAVMDVCAKHGDPERALQTLEKMQALSVTPDSTSYDTILNAFARHDKSGAADRAWELLRQWEEERAAGENDTFIPSQVGYSAVINGFAKASGTEYGGMSTVKKAKEVYDRLIEQKERGVIYGESDPVANSCFLNCCANIYGTRAERKEALILAIKAFEEMKKNPSLHGEPGQFTFGTMMKACSKLSADAAERNRLLESLFQQSCNRGLLSKSTLGQFLRHTPDEFSTKVILQMGGSKREIPPEWHRNVPGKHKPTPTERDRY</sequence>
<feature type="compositionally biased region" description="Polar residues" evidence="3">
    <location>
        <begin position="177"/>
        <end position="199"/>
    </location>
</feature>
<dbReference type="InterPro" id="IPR011990">
    <property type="entry name" value="TPR-like_helical_dom_sf"/>
</dbReference>
<proteinExistence type="predicted"/>
<accession>A0AAD9DC06</accession>
<protein>
    <submittedName>
        <fullName evidence="4">Pentatricopeptide repeat protein</fullName>
    </submittedName>
</protein>
<evidence type="ECO:0000256" key="2">
    <source>
        <dbReference type="PROSITE-ProRule" id="PRU00708"/>
    </source>
</evidence>
<reference evidence="4" key="1">
    <citation type="submission" date="2023-06" db="EMBL/GenBank/DDBJ databases">
        <title>Survivors Of The Sea: Transcriptome response of Skeletonema marinoi to long-term dormancy.</title>
        <authorList>
            <person name="Pinder M.I.M."/>
            <person name="Kourtchenko O."/>
            <person name="Robertson E.K."/>
            <person name="Larsson T."/>
            <person name="Maumus F."/>
            <person name="Osuna-Cruz C.M."/>
            <person name="Vancaester E."/>
            <person name="Stenow R."/>
            <person name="Vandepoele K."/>
            <person name="Ploug H."/>
            <person name="Bruchert V."/>
            <person name="Godhe A."/>
            <person name="Topel M."/>
        </authorList>
    </citation>
    <scope>NUCLEOTIDE SEQUENCE</scope>
    <source>
        <strain evidence="4">R05AC</strain>
    </source>
</reference>
<comment type="caution">
    <text evidence="4">The sequence shown here is derived from an EMBL/GenBank/DDBJ whole genome shotgun (WGS) entry which is preliminary data.</text>
</comment>
<dbReference type="InterPro" id="IPR051222">
    <property type="entry name" value="PPR/CCM1_RNA-binding"/>
</dbReference>
<dbReference type="AlphaFoldDB" id="A0AAD9DC06"/>
<name>A0AAD9DC06_9STRA</name>
<keyword evidence="1" id="KW-0677">Repeat</keyword>
<feature type="region of interest" description="Disordered" evidence="3">
    <location>
        <begin position="154"/>
        <end position="240"/>
    </location>
</feature>
<dbReference type="Proteomes" id="UP001224775">
    <property type="component" value="Unassembled WGS sequence"/>
</dbReference>
<feature type="compositionally biased region" description="Polar residues" evidence="3">
    <location>
        <begin position="35"/>
        <end position="46"/>
    </location>
</feature>
<evidence type="ECO:0000256" key="1">
    <source>
        <dbReference type="ARBA" id="ARBA00022737"/>
    </source>
</evidence>
<feature type="region of interest" description="Disordered" evidence="3">
    <location>
        <begin position="35"/>
        <end position="82"/>
    </location>
</feature>
<feature type="repeat" description="PPR" evidence="2">
    <location>
        <begin position="807"/>
        <end position="841"/>
    </location>
</feature>
<organism evidence="4 5">
    <name type="scientific">Skeletonema marinoi</name>
    <dbReference type="NCBI Taxonomy" id="267567"/>
    <lineage>
        <taxon>Eukaryota</taxon>
        <taxon>Sar</taxon>
        <taxon>Stramenopiles</taxon>
        <taxon>Ochrophyta</taxon>
        <taxon>Bacillariophyta</taxon>
        <taxon>Coscinodiscophyceae</taxon>
        <taxon>Thalassiosirophycidae</taxon>
        <taxon>Thalassiosirales</taxon>
        <taxon>Skeletonemataceae</taxon>
        <taxon>Skeletonema</taxon>
        <taxon>Skeletonema marinoi-dohrnii complex</taxon>
    </lineage>
</organism>
<feature type="region of interest" description="Disordered" evidence="3">
    <location>
        <begin position="1049"/>
        <end position="1073"/>
    </location>
</feature>
<dbReference type="PROSITE" id="PS51375">
    <property type="entry name" value="PPR"/>
    <property type="match status" value="1"/>
</dbReference>